<dbReference type="InterPro" id="IPR036259">
    <property type="entry name" value="MFS_trans_sf"/>
</dbReference>
<evidence type="ECO:0000256" key="3">
    <source>
        <dbReference type="ARBA" id="ARBA00022475"/>
    </source>
</evidence>
<dbReference type="Pfam" id="PF07648">
    <property type="entry name" value="Kazal_2"/>
    <property type="match status" value="1"/>
</dbReference>
<keyword evidence="6 8" id="KW-0472">Membrane</keyword>
<dbReference type="InterPro" id="IPR002350">
    <property type="entry name" value="Kazal_dom"/>
</dbReference>
<keyword evidence="3" id="KW-1003">Cell membrane</keyword>
<evidence type="ECO:0000256" key="4">
    <source>
        <dbReference type="ARBA" id="ARBA00022692"/>
    </source>
</evidence>
<name>A0A9D4GV21_DREPO</name>
<evidence type="ECO:0000256" key="5">
    <source>
        <dbReference type="ARBA" id="ARBA00022989"/>
    </source>
</evidence>
<reference evidence="10" key="2">
    <citation type="submission" date="2020-11" db="EMBL/GenBank/DDBJ databases">
        <authorList>
            <person name="McCartney M.A."/>
            <person name="Auch B."/>
            <person name="Kono T."/>
            <person name="Mallez S."/>
            <person name="Becker A."/>
            <person name="Gohl D.M."/>
            <person name="Silverstein K.A.T."/>
            <person name="Koren S."/>
            <person name="Bechman K.B."/>
            <person name="Herman A."/>
            <person name="Abrahante J.E."/>
            <person name="Garbe J."/>
        </authorList>
    </citation>
    <scope>NUCLEOTIDE SEQUENCE</scope>
    <source>
        <strain evidence="10">Duluth1</strain>
        <tissue evidence="10">Whole animal</tissue>
    </source>
</reference>
<keyword evidence="11" id="KW-1185">Reference proteome</keyword>
<dbReference type="Proteomes" id="UP000828390">
    <property type="component" value="Unassembled WGS sequence"/>
</dbReference>
<evidence type="ECO:0000313" key="10">
    <source>
        <dbReference type="EMBL" id="KAH3822343.1"/>
    </source>
</evidence>
<feature type="transmembrane region" description="Helical" evidence="8">
    <location>
        <begin position="129"/>
        <end position="152"/>
    </location>
</feature>
<protein>
    <recommendedName>
        <fullName evidence="9">Kazal-like domain-containing protein</fullName>
    </recommendedName>
</protein>
<keyword evidence="4 8" id="KW-0812">Transmembrane</keyword>
<dbReference type="SUPFAM" id="SSF103473">
    <property type="entry name" value="MFS general substrate transporter"/>
    <property type="match status" value="1"/>
</dbReference>
<organism evidence="10 11">
    <name type="scientific">Dreissena polymorpha</name>
    <name type="common">Zebra mussel</name>
    <name type="synonym">Mytilus polymorpha</name>
    <dbReference type="NCBI Taxonomy" id="45954"/>
    <lineage>
        <taxon>Eukaryota</taxon>
        <taxon>Metazoa</taxon>
        <taxon>Spiralia</taxon>
        <taxon>Lophotrochozoa</taxon>
        <taxon>Mollusca</taxon>
        <taxon>Bivalvia</taxon>
        <taxon>Autobranchia</taxon>
        <taxon>Heteroconchia</taxon>
        <taxon>Euheterodonta</taxon>
        <taxon>Imparidentia</taxon>
        <taxon>Neoheterodontei</taxon>
        <taxon>Myida</taxon>
        <taxon>Dreissenoidea</taxon>
        <taxon>Dreissenidae</taxon>
        <taxon>Dreissena</taxon>
    </lineage>
</organism>
<dbReference type="GO" id="GO:0055085">
    <property type="term" value="P:transmembrane transport"/>
    <property type="evidence" value="ECO:0007669"/>
    <property type="project" value="InterPro"/>
</dbReference>
<dbReference type="Gene3D" id="1.20.1250.20">
    <property type="entry name" value="MFS general substrate transporter like domains"/>
    <property type="match status" value="1"/>
</dbReference>
<keyword evidence="5 8" id="KW-1133">Transmembrane helix</keyword>
<dbReference type="PANTHER" id="PTHR11388:SF100">
    <property type="entry name" value="SOLUTE CARRIER ORGANIC ANION TRANSPORTER FAMILY MEMBER 4A1"/>
    <property type="match status" value="1"/>
</dbReference>
<dbReference type="InterPro" id="IPR036058">
    <property type="entry name" value="Kazal_dom_sf"/>
</dbReference>
<accession>A0A9D4GV21</accession>
<sequence length="408" mass="44202">MSSIPFISNNTTGLSSVHWVGAWWLGFVPAALMAVCVAVPLSFYPGQLKGNHEQVEYSTGNNQNASKTRHMCQAVVDFLRTGLKLSKHPVYMFVSLGVCATYMVLFGLIPYIFKYIITIYNVSLVSTGIYLGINILLGAVGVILSGVLIRCLNLEVVGMLRMNAMVATVTAAMGLAFLASCPNVVLAGEDLSGSWKVSQLNTTWPCNRPCHCGTLEFSPVCGADGYVYTSPCVAGCMNINTKDDKNSYGDCSCITALSRNESLHGAMEGFCDSGCQNFWIFAPVLVLMVIVLLMVQTPSTLAILASVEEKSRNLSLGVRKIMIQVLGLIPGPIIMGTIFDSSCRLWNETNCQSSDGECLIYDNRKLSVRVGIYVISFSALSGLLFLIGSLFASRSNRPIDSVPNIERK</sequence>
<dbReference type="PROSITE" id="PS51465">
    <property type="entry name" value="KAZAL_2"/>
    <property type="match status" value="1"/>
</dbReference>
<evidence type="ECO:0000256" key="6">
    <source>
        <dbReference type="ARBA" id="ARBA00023136"/>
    </source>
</evidence>
<feature type="transmembrane region" description="Helical" evidence="8">
    <location>
        <begin position="370"/>
        <end position="392"/>
    </location>
</feature>
<feature type="transmembrane region" description="Helical" evidence="8">
    <location>
        <begin position="317"/>
        <end position="339"/>
    </location>
</feature>
<feature type="transmembrane region" description="Helical" evidence="8">
    <location>
        <begin position="20"/>
        <end position="44"/>
    </location>
</feature>
<dbReference type="InterPro" id="IPR004156">
    <property type="entry name" value="OATP"/>
</dbReference>
<dbReference type="AlphaFoldDB" id="A0A9D4GV21"/>
<feature type="transmembrane region" description="Helical" evidence="8">
    <location>
        <begin position="90"/>
        <end position="117"/>
    </location>
</feature>
<evidence type="ECO:0000256" key="2">
    <source>
        <dbReference type="ARBA" id="ARBA00009657"/>
    </source>
</evidence>
<dbReference type="GO" id="GO:0005886">
    <property type="term" value="C:plasma membrane"/>
    <property type="evidence" value="ECO:0007669"/>
    <property type="project" value="UniProtKB-SubCell"/>
</dbReference>
<dbReference type="SUPFAM" id="SSF100895">
    <property type="entry name" value="Kazal-type serine protease inhibitors"/>
    <property type="match status" value="1"/>
</dbReference>
<feature type="transmembrane region" description="Helical" evidence="8">
    <location>
        <begin position="278"/>
        <end position="305"/>
    </location>
</feature>
<comment type="subcellular location">
    <subcellularLocation>
        <location evidence="1">Cell membrane</location>
        <topology evidence="1">Multi-pass membrane protein</topology>
    </subcellularLocation>
</comment>
<dbReference type="EMBL" id="JAIWYP010000005">
    <property type="protein sequence ID" value="KAH3822343.1"/>
    <property type="molecule type" value="Genomic_DNA"/>
</dbReference>
<evidence type="ECO:0000256" key="8">
    <source>
        <dbReference type="SAM" id="Phobius"/>
    </source>
</evidence>
<evidence type="ECO:0000259" key="9">
    <source>
        <dbReference type="PROSITE" id="PS51465"/>
    </source>
</evidence>
<feature type="transmembrane region" description="Helical" evidence="8">
    <location>
        <begin position="164"/>
        <end position="186"/>
    </location>
</feature>
<evidence type="ECO:0000256" key="7">
    <source>
        <dbReference type="ARBA" id="ARBA00023157"/>
    </source>
</evidence>
<evidence type="ECO:0000313" key="11">
    <source>
        <dbReference type="Proteomes" id="UP000828390"/>
    </source>
</evidence>
<evidence type="ECO:0000256" key="1">
    <source>
        <dbReference type="ARBA" id="ARBA00004651"/>
    </source>
</evidence>
<proteinExistence type="inferred from homology"/>
<dbReference type="Pfam" id="PF03137">
    <property type="entry name" value="OATP"/>
    <property type="match status" value="1"/>
</dbReference>
<comment type="caution">
    <text evidence="10">The sequence shown here is derived from an EMBL/GenBank/DDBJ whole genome shotgun (WGS) entry which is preliminary data.</text>
</comment>
<comment type="similarity">
    <text evidence="2">Belongs to the organo anion transporter (TC 2.A.60) family.</text>
</comment>
<keyword evidence="7" id="KW-1015">Disulfide bond</keyword>
<gene>
    <name evidence="10" type="ORF">DPMN_124120</name>
</gene>
<feature type="domain" description="Kazal-like" evidence="9">
    <location>
        <begin position="200"/>
        <end position="252"/>
    </location>
</feature>
<reference evidence="10" key="1">
    <citation type="journal article" date="2019" name="bioRxiv">
        <title>The Genome of the Zebra Mussel, Dreissena polymorpha: A Resource for Invasive Species Research.</title>
        <authorList>
            <person name="McCartney M.A."/>
            <person name="Auch B."/>
            <person name="Kono T."/>
            <person name="Mallez S."/>
            <person name="Zhang Y."/>
            <person name="Obille A."/>
            <person name="Becker A."/>
            <person name="Abrahante J.E."/>
            <person name="Garbe J."/>
            <person name="Badalamenti J.P."/>
            <person name="Herman A."/>
            <person name="Mangelson H."/>
            <person name="Liachko I."/>
            <person name="Sullivan S."/>
            <person name="Sone E.D."/>
            <person name="Koren S."/>
            <person name="Silverstein K.A.T."/>
            <person name="Beckman K.B."/>
            <person name="Gohl D.M."/>
        </authorList>
    </citation>
    <scope>NUCLEOTIDE SEQUENCE</scope>
    <source>
        <strain evidence="10">Duluth1</strain>
        <tissue evidence="10">Whole animal</tissue>
    </source>
</reference>
<dbReference type="PANTHER" id="PTHR11388">
    <property type="entry name" value="ORGANIC ANION TRANSPORTER"/>
    <property type="match status" value="1"/>
</dbReference>